<protein>
    <submittedName>
        <fullName evidence="6">Uncharacterized protein</fullName>
    </submittedName>
</protein>
<accession>A0A1C0ABI2</accession>
<evidence type="ECO:0000256" key="3">
    <source>
        <dbReference type="ARBA" id="ARBA00022989"/>
    </source>
</evidence>
<dbReference type="PANTHER" id="PTHR11827:SF72">
    <property type="entry name" value="GH08340P"/>
    <property type="match status" value="1"/>
</dbReference>
<comment type="subcellular location">
    <subcellularLocation>
        <location evidence="1">Membrane</location>
        <topology evidence="1">Multi-pass membrane protein</topology>
    </subcellularLocation>
</comment>
<dbReference type="EMBL" id="LWDV01000007">
    <property type="protein sequence ID" value="OCL27694.1"/>
    <property type="molecule type" value="Genomic_DNA"/>
</dbReference>
<keyword evidence="4 5" id="KW-0472">Membrane</keyword>
<gene>
    <name evidence="6" type="ORF">U472_03840</name>
</gene>
<reference evidence="6 7" key="2">
    <citation type="submission" date="2016-08" db="EMBL/GenBank/DDBJ databases">
        <title>Orenia metallireducens sp. nov. strain Z6, a Novel Metal-reducing Firmicute from the Deep Subsurface.</title>
        <authorList>
            <person name="Maxim B.I."/>
            <person name="Kenneth K."/>
            <person name="Flynn T.M."/>
            <person name="Oloughlin E.J."/>
            <person name="Locke R.A."/>
            <person name="Weber J.R."/>
            <person name="Egan S.M."/>
            <person name="Mackie R.I."/>
            <person name="Cann I.K."/>
        </authorList>
    </citation>
    <scope>NUCLEOTIDE SEQUENCE [LARGE SCALE GENOMIC DNA]</scope>
    <source>
        <strain evidence="6 7">Z6</strain>
    </source>
</reference>
<evidence type="ECO:0000313" key="7">
    <source>
        <dbReference type="Proteomes" id="UP000093514"/>
    </source>
</evidence>
<comment type="caution">
    <text evidence="6">The sequence shown here is derived from an EMBL/GenBank/DDBJ whole genome shotgun (WGS) entry which is preliminary data.</text>
</comment>
<keyword evidence="2 5" id="KW-0812">Transmembrane</keyword>
<keyword evidence="7" id="KW-1185">Reference proteome</keyword>
<dbReference type="GO" id="GO:0015377">
    <property type="term" value="F:chloride:monoatomic cation symporter activity"/>
    <property type="evidence" value="ECO:0007669"/>
    <property type="project" value="InterPro"/>
</dbReference>
<organism evidence="6 7">
    <name type="scientific">Orenia metallireducens</name>
    <dbReference type="NCBI Taxonomy" id="1413210"/>
    <lineage>
        <taxon>Bacteria</taxon>
        <taxon>Bacillati</taxon>
        <taxon>Bacillota</taxon>
        <taxon>Clostridia</taxon>
        <taxon>Halanaerobiales</taxon>
        <taxon>Halobacteroidaceae</taxon>
        <taxon>Orenia</taxon>
    </lineage>
</organism>
<dbReference type="PANTHER" id="PTHR11827">
    <property type="entry name" value="SOLUTE CARRIER FAMILY 12, CATION COTRANSPORTERS"/>
    <property type="match status" value="1"/>
</dbReference>
<dbReference type="AlphaFoldDB" id="A0A1C0ABI2"/>
<feature type="transmembrane region" description="Helical" evidence="5">
    <location>
        <begin position="12"/>
        <end position="35"/>
    </location>
</feature>
<sequence length="71" mass="7535">MFLRLGWVVGNVGLLGSWGIILLSFGITTCTALSFCSITTNIRIGAGGAFFVISQSLRLEVGGSIRVPLYL</sequence>
<evidence type="ECO:0000256" key="5">
    <source>
        <dbReference type="SAM" id="Phobius"/>
    </source>
</evidence>
<dbReference type="GO" id="GO:0016020">
    <property type="term" value="C:membrane"/>
    <property type="evidence" value="ECO:0007669"/>
    <property type="project" value="UniProtKB-SubCell"/>
</dbReference>
<proteinExistence type="predicted"/>
<evidence type="ECO:0000256" key="4">
    <source>
        <dbReference type="ARBA" id="ARBA00023136"/>
    </source>
</evidence>
<name>A0A1C0ABI2_9FIRM</name>
<dbReference type="Proteomes" id="UP000093514">
    <property type="component" value="Unassembled WGS sequence"/>
</dbReference>
<reference evidence="7" key="1">
    <citation type="submission" date="2016-07" db="EMBL/GenBank/DDBJ databases">
        <authorList>
            <person name="Florea S."/>
            <person name="Webb J.S."/>
            <person name="Jaromczyk J."/>
            <person name="Schardl C.L."/>
        </authorList>
    </citation>
    <scope>NUCLEOTIDE SEQUENCE [LARGE SCALE GENOMIC DNA]</scope>
    <source>
        <strain evidence="7">Z6</strain>
    </source>
</reference>
<evidence type="ECO:0000256" key="2">
    <source>
        <dbReference type="ARBA" id="ARBA00022692"/>
    </source>
</evidence>
<evidence type="ECO:0000256" key="1">
    <source>
        <dbReference type="ARBA" id="ARBA00004141"/>
    </source>
</evidence>
<evidence type="ECO:0000313" key="6">
    <source>
        <dbReference type="EMBL" id="OCL27694.1"/>
    </source>
</evidence>
<keyword evidence="3 5" id="KW-1133">Transmembrane helix</keyword>
<dbReference type="InterPro" id="IPR004842">
    <property type="entry name" value="SLC12A_fam"/>
</dbReference>